<dbReference type="PROSITE" id="PS00028">
    <property type="entry name" value="ZINC_FINGER_C2H2_1"/>
    <property type="match status" value="3"/>
</dbReference>
<dbReference type="PANTHER" id="PTHR46451">
    <property type="entry name" value="RAS-RESPONSIVE ELEMENT-BINDING PROTEIN 1"/>
    <property type="match status" value="1"/>
</dbReference>
<dbReference type="OrthoDB" id="4737882at2759"/>
<feature type="compositionally biased region" description="Acidic residues" evidence="2">
    <location>
        <begin position="125"/>
        <end position="136"/>
    </location>
</feature>
<feature type="domain" description="C2H2-type" evidence="3">
    <location>
        <begin position="259"/>
        <end position="286"/>
    </location>
</feature>
<dbReference type="InterPro" id="IPR036236">
    <property type="entry name" value="Znf_C2H2_sf"/>
</dbReference>
<keyword evidence="1" id="KW-0863">Zinc-finger</keyword>
<gene>
    <name evidence="4" type="ORF">Ocin01_18407</name>
</gene>
<proteinExistence type="predicted"/>
<dbReference type="GO" id="GO:0001228">
    <property type="term" value="F:DNA-binding transcription activator activity, RNA polymerase II-specific"/>
    <property type="evidence" value="ECO:0007669"/>
    <property type="project" value="TreeGrafter"/>
</dbReference>
<dbReference type="InterPro" id="IPR052795">
    <property type="entry name" value="RREB1"/>
</dbReference>
<feature type="compositionally biased region" description="Basic residues" evidence="2">
    <location>
        <begin position="100"/>
        <end position="109"/>
    </location>
</feature>
<keyword evidence="5" id="KW-1185">Reference proteome</keyword>
<dbReference type="OMA" id="KEDHRAC"/>
<dbReference type="GO" id="GO:0008270">
    <property type="term" value="F:zinc ion binding"/>
    <property type="evidence" value="ECO:0007669"/>
    <property type="project" value="UniProtKB-KW"/>
</dbReference>
<evidence type="ECO:0000256" key="2">
    <source>
        <dbReference type="SAM" id="MobiDB-lite"/>
    </source>
</evidence>
<dbReference type="GO" id="GO:0005634">
    <property type="term" value="C:nucleus"/>
    <property type="evidence" value="ECO:0007669"/>
    <property type="project" value="TreeGrafter"/>
</dbReference>
<dbReference type="SUPFAM" id="SSF57667">
    <property type="entry name" value="beta-beta-alpha zinc fingers"/>
    <property type="match status" value="1"/>
</dbReference>
<feature type="region of interest" description="Disordered" evidence="2">
    <location>
        <begin position="85"/>
        <end position="223"/>
    </location>
</feature>
<feature type="domain" description="C2H2-type" evidence="3">
    <location>
        <begin position="287"/>
        <end position="315"/>
    </location>
</feature>
<reference evidence="4 5" key="1">
    <citation type="journal article" date="2016" name="Genome Biol. Evol.">
        <title>Gene Family Evolution Reflects Adaptation to Soil Environmental Stressors in the Genome of the Collembolan Orchesella cincta.</title>
        <authorList>
            <person name="Faddeeva-Vakhrusheva A."/>
            <person name="Derks M.F."/>
            <person name="Anvar S.Y."/>
            <person name="Agamennone V."/>
            <person name="Suring W."/>
            <person name="Smit S."/>
            <person name="van Straalen N.M."/>
            <person name="Roelofs D."/>
        </authorList>
    </citation>
    <scope>NUCLEOTIDE SEQUENCE [LARGE SCALE GENOMIC DNA]</scope>
    <source>
        <tissue evidence="4">Mixed pool</tissue>
    </source>
</reference>
<organism evidence="4 5">
    <name type="scientific">Orchesella cincta</name>
    <name type="common">Springtail</name>
    <name type="synonym">Podura cincta</name>
    <dbReference type="NCBI Taxonomy" id="48709"/>
    <lineage>
        <taxon>Eukaryota</taxon>
        <taxon>Metazoa</taxon>
        <taxon>Ecdysozoa</taxon>
        <taxon>Arthropoda</taxon>
        <taxon>Hexapoda</taxon>
        <taxon>Collembola</taxon>
        <taxon>Entomobryomorpha</taxon>
        <taxon>Entomobryoidea</taxon>
        <taxon>Orchesellidae</taxon>
        <taxon>Orchesellinae</taxon>
        <taxon>Orchesella</taxon>
    </lineage>
</organism>
<feature type="compositionally biased region" description="Acidic residues" evidence="2">
    <location>
        <begin position="87"/>
        <end position="96"/>
    </location>
</feature>
<dbReference type="Pfam" id="PF00096">
    <property type="entry name" value="zf-C2H2"/>
    <property type="match status" value="2"/>
</dbReference>
<comment type="caution">
    <text evidence="4">The sequence shown here is derived from an EMBL/GenBank/DDBJ whole genome shotgun (WGS) entry which is preliminary data.</text>
</comment>
<feature type="compositionally biased region" description="Acidic residues" evidence="2">
    <location>
        <begin position="170"/>
        <end position="180"/>
    </location>
</feature>
<dbReference type="Proteomes" id="UP000094527">
    <property type="component" value="Unassembled WGS sequence"/>
</dbReference>
<evidence type="ECO:0000256" key="1">
    <source>
        <dbReference type="PROSITE-ProRule" id="PRU00042"/>
    </source>
</evidence>
<dbReference type="STRING" id="48709.A0A1D2M5T4"/>
<name>A0A1D2M5T4_ORCCI</name>
<dbReference type="GO" id="GO:0000978">
    <property type="term" value="F:RNA polymerase II cis-regulatory region sequence-specific DNA binding"/>
    <property type="evidence" value="ECO:0007669"/>
    <property type="project" value="TreeGrafter"/>
</dbReference>
<evidence type="ECO:0000259" key="3">
    <source>
        <dbReference type="PROSITE" id="PS50157"/>
    </source>
</evidence>
<feature type="compositionally biased region" description="Basic and acidic residues" evidence="2">
    <location>
        <begin position="197"/>
        <end position="217"/>
    </location>
</feature>
<dbReference type="PANTHER" id="PTHR46451:SF1">
    <property type="entry name" value="RAS-RESPONSIVE ELEMENT-BINDING PROTEIN 1"/>
    <property type="match status" value="1"/>
</dbReference>
<feature type="compositionally biased region" description="Basic and acidic residues" evidence="2">
    <location>
        <begin position="137"/>
        <end position="162"/>
    </location>
</feature>
<dbReference type="AlphaFoldDB" id="A0A1D2M5T4"/>
<dbReference type="InterPro" id="IPR013087">
    <property type="entry name" value="Znf_C2H2_type"/>
</dbReference>
<sequence length="327" mass="37652">MGSANPANCPICGDVSVPLTPNLTGTNLQKKVEELENKIKSHEKVLQARFSSSEVKFERNKLYEKDGRYLSFRKYIRVKLESVLPKDDDDDLEEEMGAPQRKKPFRGKRVKVETEDEPMGSSILDDVENIMEEVVSEDDKSEANYEEDIERKEEVLKPRRESSSSTSVSEQEEIMVEEDEGQHVESSSLESEDGGLQEEHTNKTSRSGREVKDLKEHMKGRHPAPKKLKYECHLCKRKFQTGGKLRGHVKQAHAVVGGWECEVCGREFKFERYLNEHKLVHETVKRFSCNLCGTGFTKNSVMQRHIKNIHEGMPRTDTRRKRRKSNS</sequence>
<accession>A0A1D2M5T4</accession>
<keyword evidence="1" id="KW-0862">Zinc</keyword>
<dbReference type="SMART" id="SM00355">
    <property type="entry name" value="ZnF_C2H2"/>
    <property type="match status" value="3"/>
</dbReference>
<dbReference type="PROSITE" id="PS50157">
    <property type="entry name" value="ZINC_FINGER_C2H2_2"/>
    <property type="match status" value="3"/>
</dbReference>
<feature type="domain" description="C2H2-type" evidence="3">
    <location>
        <begin position="230"/>
        <end position="254"/>
    </location>
</feature>
<dbReference type="Gene3D" id="3.30.160.60">
    <property type="entry name" value="Classic Zinc Finger"/>
    <property type="match status" value="3"/>
</dbReference>
<evidence type="ECO:0000313" key="5">
    <source>
        <dbReference type="Proteomes" id="UP000094527"/>
    </source>
</evidence>
<protein>
    <submittedName>
        <fullName evidence="4">Serendipity locus protein H-1</fullName>
    </submittedName>
</protein>
<dbReference type="EMBL" id="LJIJ01003847">
    <property type="protein sequence ID" value="ODM88274.1"/>
    <property type="molecule type" value="Genomic_DNA"/>
</dbReference>
<keyword evidence="1" id="KW-0479">Metal-binding</keyword>
<evidence type="ECO:0000313" key="4">
    <source>
        <dbReference type="EMBL" id="ODM88274.1"/>
    </source>
</evidence>